<reference evidence="1 2" key="1">
    <citation type="submission" date="2014-06" db="EMBL/GenBank/DDBJ databases">
        <title>Evolutionary Origins and Diversification of the Mycorrhizal Mutualists.</title>
        <authorList>
            <consortium name="DOE Joint Genome Institute"/>
            <consortium name="Mycorrhizal Genomics Consortium"/>
            <person name="Kohler A."/>
            <person name="Kuo A."/>
            <person name="Nagy L.G."/>
            <person name="Floudas D."/>
            <person name="Copeland A."/>
            <person name="Barry K.W."/>
            <person name="Cichocki N."/>
            <person name="Veneault-Fourrey C."/>
            <person name="LaButti K."/>
            <person name="Lindquist E.A."/>
            <person name="Lipzen A."/>
            <person name="Lundell T."/>
            <person name="Morin E."/>
            <person name="Murat C."/>
            <person name="Riley R."/>
            <person name="Ohm R."/>
            <person name="Sun H."/>
            <person name="Tunlid A."/>
            <person name="Henrissat B."/>
            <person name="Grigoriev I.V."/>
            <person name="Hibbett D.S."/>
            <person name="Martin F."/>
        </authorList>
    </citation>
    <scope>NUCLEOTIDE SEQUENCE [LARGE SCALE GENOMIC DNA]</scope>
    <source>
        <strain evidence="1 2">SS14</strain>
    </source>
</reference>
<accession>A0A0C9VUQ8</accession>
<dbReference type="AlphaFoldDB" id="A0A0C9VUQ8"/>
<evidence type="ECO:0000313" key="2">
    <source>
        <dbReference type="Proteomes" id="UP000054279"/>
    </source>
</evidence>
<dbReference type="EMBL" id="KN837131">
    <property type="protein sequence ID" value="KIJ42305.1"/>
    <property type="molecule type" value="Genomic_DNA"/>
</dbReference>
<organism evidence="1 2">
    <name type="scientific">Sphaerobolus stellatus (strain SS14)</name>
    <dbReference type="NCBI Taxonomy" id="990650"/>
    <lineage>
        <taxon>Eukaryota</taxon>
        <taxon>Fungi</taxon>
        <taxon>Dikarya</taxon>
        <taxon>Basidiomycota</taxon>
        <taxon>Agaricomycotina</taxon>
        <taxon>Agaricomycetes</taxon>
        <taxon>Phallomycetidae</taxon>
        <taxon>Geastrales</taxon>
        <taxon>Sphaerobolaceae</taxon>
        <taxon>Sphaerobolus</taxon>
    </lineage>
</organism>
<protein>
    <submittedName>
        <fullName evidence="1">Uncharacterized protein</fullName>
    </submittedName>
</protein>
<proteinExistence type="predicted"/>
<sequence>MIIVRAFRRKGPNNDSDGEWISHAMKAAKITADAAKMIPVAGPFIEAGANIFCDILEPLQGINSEPHDIPQNLAASCIGGTTVATF</sequence>
<keyword evidence="2" id="KW-1185">Reference proteome</keyword>
<name>A0A0C9VUQ8_SPHS4</name>
<gene>
    <name evidence="1" type="ORF">M422DRAFT_254716</name>
</gene>
<evidence type="ECO:0000313" key="1">
    <source>
        <dbReference type="EMBL" id="KIJ42305.1"/>
    </source>
</evidence>
<dbReference type="HOGENOM" id="CLU_2499326_0_0_1"/>
<dbReference type="Proteomes" id="UP000054279">
    <property type="component" value="Unassembled WGS sequence"/>
</dbReference>